<dbReference type="InterPro" id="IPR020848">
    <property type="entry name" value="AP_endonuclease_F1_CS"/>
</dbReference>
<comment type="similarity">
    <text evidence="2 9">Belongs to the DNA repair enzymes AP/ExoA family.</text>
</comment>
<feature type="binding site" evidence="7">
    <location>
        <position position="42"/>
    </location>
    <ligand>
        <name>Mg(2+)</name>
        <dbReference type="ChEBI" id="CHEBI:18420"/>
        <label>1</label>
    </ligand>
</feature>
<dbReference type="PROSITE" id="PS51435">
    <property type="entry name" value="AP_NUCLEASE_F1_4"/>
    <property type="match status" value="1"/>
</dbReference>
<dbReference type="GO" id="GO:0008081">
    <property type="term" value="F:phosphoric diester hydrolase activity"/>
    <property type="evidence" value="ECO:0007669"/>
    <property type="project" value="TreeGrafter"/>
</dbReference>
<dbReference type="GO" id="GO:0003677">
    <property type="term" value="F:DNA binding"/>
    <property type="evidence" value="ECO:0007669"/>
    <property type="project" value="InterPro"/>
</dbReference>
<dbReference type="EC" id="3.1.-.-" evidence="9"/>
<dbReference type="GO" id="GO:0006284">
    <property type="term" value="P:base-excision repair"/>
    <property type="evidence" value="ECO:0007669"/>
    <property type="project" value="TreeGrafter"/>
</dbReference>
<dbReference type="PANTHER" id="PTHR22748">
    <property type="entry name" value="AP ENDONUCLEASE"/>
    <property type="match status" value="1"/>
</dbReference>
<dbReference type="Proteomes" id="UP000355283">
    <property type="component" value="Unassembled WGS sequence"/>
</dbReference>
<feature type="domain" description="Endonuclease/exonuclease/phosphatase" evidence="11">
    <location>
        <begin position="5"/>
        <end position="275"/>
    </location>
</feature>
<evidence type="ECO:0000256" key="8">
    <source>
        <dbReference type="PIRSR" id="PIRSR604808-3"/>
    </source>
</evidence>
<evidence type="ECO:0000256" key="4">
    <source>
        <dbReference type="ARBA" id="ARBA00022801"/>
    </source>
</evidence>
<dbReference type="EMBL" id="SDOX01000145">
    <property type="protein sequence ID" value="TFJ80996.1"/>
    <property type="molecule type" value="Genomic_DNA"/>
</dbReference>
<comment type="cofactor">
    <cofactor evidence="1">
        <name>Mn(2+)</name>
        <dbReference type="ChEBI" id="CHEBI:29035"/>
    </cofactor>
</comment>
<evidence type="ECO:0000256" key="10">
    <source>
        <dbReference type="SAM" id="MobiDB-lite"/>
    </source>
</evidence>
<dbReference type="InterPro" id="IPR036691">
    <property type="entry name" value="Endo/exonu/phosph_ase_sf"/>
</dbReference>
<protein>
    <recommendedName>
        <fullName evidence="9">DNA-(apurinic or apyrimidinic site) endonuclease</fullName>
        <ecNumber evidence="9">3.1.-.-</ecNumber>
    </recommendedName>
</protein>
<evidence type="ECO:0000256" key="6">
    <source>
        <dbReference type="PIRSR" id="PIRSR604808-1"/>
    </source>
</evidence>
<evidence type="ECO:0000256" key="7">
    <source>
        <dbReference type="PIRSR" id="PIRSR604808-2"/>
    </source>
</evidence>
<evidence type="ECO:0000259" key="11">
    <source>
        <dbReference type="Pfam" id="PF03372"/>
    </source>
</evidence>
<feature type="binding site" evidence="7">
    <location>
        <position position="275"/>
    </location>
    <ligand>
        <name>Mg(2+)</name>
        <dbReference type="ChEBI" id="CHEBI:18420"/>
        <label>1</label>
    </ligand>
</feature>
<gene>
    <name evidence="12" type="ORF">NSK_007639</name>
</gene>
<dbReference type="GO" id="GO:0046872">
    <property type="term" value="F:metal ion binding"/>
    <property type="evidence" value="ECO:0007669"/>
    <property type="project" value="UniProtKB-KW"/>
</dbReference>
<feature type="site" description="Transition state stabilizer" evidence="8">
    <location>
        <position position="172"/>
    </location>
</feature>
<dbReference type="InterPro" id="IPR004808">
    <property type="entry name" value="AP_endonuc_1"/>
</dbReference>
<dbReference type="NCBIfam" id="TIGR00633">
    <property type="entry name" value="xth"/>
    <property type="match status" value="1"/>
</dbReference>
<feature type="active site" description="Proton acceptor" evidence="6">
    <location>
        <position position="275"/>
    </location>
</feature>
<feature type="binding site" evidence="7">
    <location>
        <position position="172"/>
    </location>
    <ligand>
        <name>Mg(2+)</name>
        <dbReference type="ChEBI" id="CHEBI:18420"/>
        <label>1</label>
    </ligand>
</feature>
<comment type="cofactor">
    <cofactor evidence="7 9">
        <name>Mg(2+)</name>
        <dbReference type="ChEBI" id="CHEBI:18420"/>
    </cofactor>
    <cofactor evidence="7 9">
        <name>Mn(2+)</name>
        <dbReference type="ChEBI" id="CHEBI:29035"/>
    </cofactor>
    <text evidence="7 9">Probably binds two magnesium or manganese ions per subunit.</text>
</comment>
<dbReference type="Pfam" id="PF03372">
    <property type="entry name" value="Exo_endo_phos"/>
    <property type="match status" value="1"/>
</dbReference>
<dbReference type="SUPFAM" id="SSF56219">
    <property type="entry name" value="DNase I-like"/>
    <property type="match status" value="1"/>
</dbReference>
<name>A0A4D9CQF2_9STRA</name>
<evidence type="ECO:0000313" key="12">
    <source>
        <dbReference type="EMBL" id="TFJ80996.1"/>
    </source>
</evidence>
<evidence type="ECO:0000256" key="3">
    <source>
        <dbReference type="ARBA" id="ARBA00022723"/>
    </source>
</evidence>
<dbReference type="Gene3D" id="3.60.10.10">
    <property type="entry name" value="Endonuclease/exonuclease/phosphatase"/>
    <property type="match status" value="1"/>
</dbReference>
<feature type="binding site" evidence="7">
    <location>
        <position position="8"/>
    </location>
    <ligand>
        <name>Mg(2+)</name>
        <dbReference type="ChEBI" id="CHEBI:18420"/>
        <label>1</label>
    </ligand>
</feature>
<keyword evidence="4" id="KW-0378">Hydrolase</keyword>
<evidence type="ECO:0000256" key="9">
    <source>
        <dbReference type="RuleBase" id="RU362131"/>
    </source>
</evidence>
<dbReference type="GO" id="GO:0008311">
    <property type="term" value="F:double-stranded DNA 3'-5' DNA exonuclease activity"/>
    <property type="evidence" value="ECO:0007669"/>
    <property type="project" value="TreeGrafter"/>
</dbReference>
<keyword evidence="7" id="KW-0464">Manganese</keyword>
<feature type="active site" description="Proton donor/acceptor" evidence="6">
    <location>
        <position position="170"/>
    </location>
</feature>
<dbReference type="InterPro" id="IPR005135">
    <property type="entry name" value="Endo/exonuclease/phosphatase"/>
</dbReference>
<organism evidence="12 13">
    <name type="scientific">Nannochloropsis salina CCMP1776</name>
    <dbReference type="NCBI Taxonomy" id="1027361"/>
    <lineage>
        <taxon>Eukaryota</taxon>
        <taxon>Sar</taxon>
        <taxon>Stramenopiles</taxon>
        <taxon>Ochrophyta</taxon>
        <taxon>Eustigmatophyceae</taxon>
        <taxon>Eustigmatales</taxon>
        <taxon>Monodopsidaceae</taxon>
        <taxon>Microchloropsis</taxon>
        <taxon>Microchloropsis salina</taxon>
    </lineage>
</organism>
<reference evidence="12 13" key="1">
    <citation type="submission" date="2019-01" db="EMBL/GenBank/DDBJ databases">
        <title>Nuclear Genome Assembly of the Microalgal Biofuel strain Nannochloropsis salina CCMP1776.</title>
        <authorList>
            <person name="Hovde B."/>
        </authorList>
    </citation>
    <scope>NUCLEOTIDE SEQUENCE [LARGE SCALE GENOMIC DNA]</scope>
    <source>
        <strain evidence="12 13">CCMP1776</strain>
    </source>
</reference>
<keyword evidence="9" id="KW-0227">DNA damage</keyword>
<dbReference type="PANTHER" id="PTHR22748:SF4">
    <property type="entry name" value="DNA-(APURINIC OR APYRIMIDINIC SITE) ENDONUCLEASE 2"/>
    <property type="match status" value="1"/>
</dbReference>
<evidence type="ECO:0000256" key="2">
    <source>
        <dbReference type="ARBA" id="ARBA00007092"/>
    </source>
</evidence>
<evidence type="ECO:0000256" key="1">
    <source>
        <dbReference type="ARBA" id="ARBA00001936"/>
    </source>
</evidence>
<proteinExistence type="inferred from homology"/>
<keyword evidence="5 7" id="KW-0460">Magnesium</keyword>
<dbReference type="GO" id="GO:0003906">
    <property type="term" value="F:DNA-(apurinic or apyrimidinic site) endonuclease activity"/>
    <property type="evidence" value="ECO:0007669"/>
    <property type="project" value="TreeGrafter"/>
</dbReference>
<feature type="region of interest" description="Disordered" evidence="10">
    <location>
        <begin position="368"/>
        <end position="397"/>
    </location>
</feature>
<evidence type="ECO:0000256" key="5">
    <source>
        <dbReference type="ARBA" id="ARBA00022842"/>
    </source>
</evidence>
<feature type="binding site" evidence="7">
    <location>
        <position position="274"/>
    </location>
    <ligand>
        <name>Mg(2+)</name>
        <dbReference type="ChEBI" id="CHEBI:18420"/>
        <label>1</label>
    </ligand>
</feature>
<dbReference type="OrthoDB" id="59648at2759"/>
<keyword evidence="3 7" id="KW-0479">Metal-binding</keyword>
<dbReference type="GO" id="GO:0005634">
    <property type="term" value="C:nucleus"/>
    <property type="evidence" value="ECO:0007669"/>
    <property type="project" value="TreeGrafter"/>
</dbReference>
<feature type="active site" evidence="6">
    <location>
        <position position="128"/>
    </location>
</feature>
<keyword evidence="13" id="KW-1185">Reference proteome</keyword>
<feature type="region of interest" description="Disordered" evidence="10">
    <location>
        <begin position="423"/>
        <end position="453"/>
    </location>
</feature>
<feature type="site" description="Important for catalytic activity" evidence="8">
    <location>
        <position position="243"/>
    </location>
</feature>
<feature type="compositionally biased region" description="Polar residues" evidence="10">
    <location>
        <begin position="368"/>
        <end position="383"/>
    </location>
</feature>
<feature type="site" description="Interaction with DNA substrate" evidence="8">
    <location>
        <position position="275"/>
    </location>
</feature>
<accession>A0A4D9CQF2</accession>
<keyword evidence="9" id="KW-0234">DNA repair</keyword>
<comment type="caution">
    <text evidence="12">The sequence shown here is derived from an EMBL/GenBank/DDBJ whole genome shotgun (WGS) entry which is preliminary data.</text>
</comment>
<evidence type="ECO:0000313" key="13">
    <source>
        <dbReference type="Proteomes" id="UP000355283"/>
    </source>
</evidence>
<feature type="binding site" evidence="7">
    <location>
        <position position="170"/>
    </location>
    <ligand>
        <name>Mg(2+)</name>
        <dbReference type="ChEBI" id="CHEBI:18420"/>
        <label>1</label>
    </ligand>
</feature>
<dbReference type="AlphaFoldDB" id="A0A4D9CQF2"/>
<sequence>MVKIISWNVASLPALQGFIEHEKGSMNRFLEDLCVDIMCFQETKLSVTQITKKQASFLVPDGKWWTYWAVGQTPGYCGVATFCKAEQPLSVYTDADLFAEEDEAQHCISKEGRLVVTDHGDFVLFNVYCPNAGGKGRPRIEFKARFLEALWRKMEEFRVSRGRRVILAGDLNLVADMKADMHEEFWSADGVDERTRHWLPRLLCEGTYVDSFRSLHPDRKDAYTFFDNYVTTRRGLNQGYRIDYILVSSAPSPGPRLLAAEILTNVLRTSKASDHVPVMVELELEHDKLGKEGSRNKVNNVSDRMEGAGQRVEPLPEQKAVLAAPSYLPPSVKDTIEGRTIFRKILPDPKQPSIKGFFASTRTPSVVANTKGQSAGSVESSPGTEGAASKASSFPAATVTESTCTCEAECDSKRLAQNEKVNEAMSIASNKKRQPLKSDKGKLSKYLKISPDL</sequence>
<dbReference type="PROSITE" id="PS00728">
    <property type="entry name" value="AP_NUCLEASE_F1_3"/>
    <property type="match status" value="1"/>
</dbReference>